<gene>
    <name evidence="2" type="ORF">FEF34_40705</name>
</gene>
<dbReference type="EMBL" id="VAWE01000005">
    <property type="protein sequence ID" value="TLQ38754.1"/>
    <property type="molecule type" value="Genomic_DNA"/>
</dbReference>
<dbReference type="Pfam" id="PF03992">
    <property type="entry name" value="ABM"/>
    <property type="match status" value="1"/>
</dbReference>
<name>A0A5R9DS35_9ACTN</name>
<dbReference type="PROSITE" id="PS51725">
    <property type="entry name" value="ABM"/>
    <property type="match status" value="1"/>
</dbReference>
<dbReference type="RefSeq" id="WP_138058502.1">
    <property type="nucleotide sequence ID" value="NZ_VAWE01000005.1"/>
</dbReference>
<dbReference type="Gene3D" id="3.30.70.100">
    <property type="match status" value="1"/>
</dbReference>
<protein>
    <submittedName>
        <fullName evidence="2">Antibiotic biosynthesis monooxygenase</fullName>
    </submittedName>
</protein>
<reference evidence="2 3" key="1">
    <citation type="submission" date="2019-05" db="EMBL/GenBank/DDBJ databases">
        <title>Streptomyces marianii sp. nov., a novel marine actinomycete from southern coast of India.</title>
        <authorList>
            <person name="Iniyan A.M."/>
            <person name="Wink J."/>
            <person name="Ramprasad E."/>
            <person name="Ramana C.V."/>
            <person name="Bunk B."/>
            <person name="Sproer C."/>
            <person name="Joseph F.-J.R.S."/>
            <person name="Vincent S.G.P."/>
        </authorList>
    </citation>
    <scope>NUCLEOTIDE SEQUENCE [LARGE SCALE GENOMIC DNA]</scope>
    <source>
        <strain evidence="2 3">ICN19</strain>
    </source>
</reference>
<evidence type="ECO:0000259" key="1">
    <source>
        <dbReference type="PROSITE" id="PS51725"/>
    </source>
</evidence>
<keyword evidence="2" id="KW-0560">Oxidoreductase</keyword>
<proteinExistence type="predicted"/>
<keyword evidence="2" id="KW-0503">Monooxygenase</keyword>
<comment type="caution">
    <text evidence="2">The sequence shown here is derived from an EMBL/GenBank/DDBJ whole genome shotgun (WGS) entry which is preliminary data.</text>
</comment>
<dbReference type="InterPro" id="IPR011008">
    <property type="entry name" value="Dimeric_a/b-barrel"/>
</dbReference>
<organism evidence="2 3">
    <name type="scientific">Streptomyces marianii</name>
    <dbReference type="NCBI Taxonomy" id="1817406"/>
    <lineage>
        <taxon>Bacteria</taxon>
        <taxon>Bacillati</taxon>
        <taxon>Actinomycetota</taxon>
        <taxon>Actinomycetes</taxon>
        <taxon>Kitasatosporales</taxon>
        <taxon>Streptomycetaceae</taxon>
        <taxon>Streptomyces</taxon>
    </lineage>
</organism>
<accession>A0A5R9DS35</accession>
<dbReference type="Proteomes" id="UP000305921">
    <property type="component" value="Unassembled WGS sequence"/>
</dbReference>
<dbReference type="InterPro" id="IPR007138">
    <property type="entry name" value="ABM_dom"/>
</dbReference>
<sequence>MPSGFALTVRFTLRDAEAAQQFDELVARTATGIREEPGTLVYAVHEPVDEPLVRVFYELYADRAAFQAHEDQAHTKHFLAAREQYLANTEVMFLNELEGLSKRPGLEG</sequence>
<feature type="domain" description="ABM" evidence="1">
    <location>
        <begin position="5"/>
        <end position="97"/>
    </location>
</feature>
<dbReference type="SUPFAM" id="SSF54909">
    <property type="entry name" value="Dimeric alpha+beta barrel"/>
    <property type="match status" value="1"/>
</dbReference>
<keyword evidence="3" id="KW-1185">Reference proteome</keyword>
<dbReference type="GO" id="GO:0004497">
    <property type="term" value="F:monooxygenase activity"/>
    <property type="evidence" value="ECO:0007669"/>
    <property type="project" value="UniProtKB-KW"/>
</dbReference>
<dbReference type="OrthoDB" id="3695636at2"/>
<evidence type="ECO:0000313" key="3">
    <source>
        <dbReference type="Proteomes" id="UP000305921"/>
    </source>
</evidence>
<evidence type="ECO:0000313" key="2">
    <source>
        <dbReference type="EMBL" id="TLQ38754.1"/>
    </source>
</evidence>
<dbReference type="AlphaFoldDB" id="A0A5R9DS35"/>